<dbReference type="FunFam" id="3.40.309.10:FF:000009">
    <property type="entry name" value="Aldehyde dehydrogenase A"/>
    <property type="match status" value="1"/>
</dbReference>
<dbReference type="FunFam" id="3.40.605.10:FF:000012">
    <property type="entry name" value="NAD-dependent succinate-semialdehyde dehydrogenase"/>
    <property type="match status" value="1"/>
</dbReference>
<protein>
    <submittedName>
        <fullName evidence="4">Succinate-semialdehyde dehydrogenase</fullName>
    </submittedName>
</protein>
<dbReference type="PANTHER" id="PTHR43217:SF2">
    <property type="entry name" value="SUCCINATE-SEMIALDEHYDE DEHYDROGENASE [NADP(+)]"/>
    <property type="match status" value="1"/>
</dbReference>
<dbReference type="Proteomes" id="UP000179145">
    <property type="component" value="Chromosome"/>
</dbReference>
<organism evidence="4 5">
    <name type="scientific">Kozakia baliensis</name>
    <dbReference type="NCBI Taxonomy" id="153496"/>
    <lineage>
        <taxon>Bacteria</taxon>
        <taxon>Pseudomonadati</taxon>
        <taxon>Pseudomonadota</taxon>
        <taxon>Alphaproteobacteria</taxon>
        <taxon>Acetobacterales</taxon>
        <taxon>Acetobacteraceae</taxon>
        <taxon>Kozakia</taxon>
    </lineage>
</organism>
<dbReference type="eggNOG" id="COG1012">
    <property type="taxonomic scope" value="Bacteria"/>
</dbReference>
<dbReference type="InterPro" id="IPR016163">
    <property type="entry name" value="Ald_DH_C"/>
</dbReference>
<sequence length="465" mass="50687">MAYATINPFTNEQVAEFPNSTDAEVEQALTQAVETQVRWAEESFEKRAAIVRKAAQILREKKKEHAHFLTLEMGKLFKESVAEVELSADILEYYADHAERFLAPKPLEEANKVHSLKAMVVNEPLGVILAVEPWNFPYYQLARVAGPQLMAGNTVICKHASIVPQCAKAFHDLFVEAGAPKGAWTNLFPTRDQLNKLVDDERIAAVCLTGGEKSGAAVAARAGQNLKKTTLELGGSDAFIVLEDADIDKTVRWALWGRMNNGGQCCVASKRFIVVDSVADEFLKKFQQAMSGLKGGDPFKESTTLPPMSSQSAADGLKEQVENAVKNGAKAIPCGEAPPSQGAFVQPTILTDITRENPAYFEEFFGPVALFFRVKDENEAIKLANDSEFGLGGSVFTGNEERGARLAAKVKTGMMFVNHPTWTCAELPFGGIKKSGFGRELSALGIDEFVNKKLITVVDIDAPVI</sequence>
<evidence type="ECO:0000313" key="4">
    <source>
        <dbReference type="EMBL" id="AOX16082.1"/>
    </source>
</evidence>
<evidence type="ECO:0000256" key="2">
    <source>
        <dbReference type="ARBA" id="ARBA00022857"/>
    </source>
</evidence>
<dbReference type="Gene3D" id="3.40.605.10">
    <property type="entry name" value="Aldehyde Dehydrogenase, Chain A, domain 1"/>
    <property type="match status" value="1"/>
</dbReference>
<dbReference type="InterPro" id="IPR016162">
    <property type="entry name" value="Ald_DH_N"/>
</dbReference>
<dbReference type="InterPro" id="IPR044148">
    <property type="entry name" value="ALDH_GabD1-like"/>
</dbReference>
<evidence type="ECO:0000256" key="1">
    <source>
        <dbReference type="ARBA" id="ARBA00009986"/>
    </source>
</evidence>
<accession>A0A1D8UQZ9</accession>
<proteinExistence type="inferred from homology"/>
<dbReference type="GO" id="GO:0004777">
    <property type="term" value="F:succinate-semialdehyde dehydrogenase (NAD+) activity"/>
    <property type="evidence" value="ECO:0007669"/>
    <property type="project" value="TreeGrafter"/>
</dbReference>
<keyword evidence="5" id="KW-1185">Reference proteome</keyword>
<dbReference type="Pfam" id="PF00171">
    <property type="entry name" value="Aldedh"/>
    <property type="match status" value="1"/>
</dbReference>
<dbReference type="Gene3D" id="3.40.309.10">
    <property type="entry name" value="Aldehyde Dehydrogenase, Chain A, domain 2"/>
    <property type="match status" value="1"/>
</dbReference>
<dbReference type="InterPro" id="IPR047110">
    <property type="entry name" value="GABD/Sad-like"/>
</dbReference>
<dbReference type="InterPro" id="IPR016161">
    <property type="entry name" value="Ald_DH/histidinol_DH"/>
</dbReference>
<dbReference type="OrthoDB" id="9812625at2"/>
<dbReference type="GO" id="GO:0004030">
    <property type="term" value="F:aldehyde dehydrogenase [NAD(P)+] activity"/>
    <property type="evidence" value="ECO:0007669"/>
    <property type="project" value="InterPro"/>
</dbReference>
<reference evidence="4 5" key="1">
    <citation type="journal article" date="2016" name="Microb. Cell Fact.">
        <title>Dissection of exopolysaccharide biosynthesis in Kozakia baliensis.</title>
        <authorList>
            <person name="Brandt J.U."/>
            <person name="Jakob F."/>
            <person name="Behr J."/>
            <person name="Geissler A.J."/>
            <person name="Vogel R.F."/>
        </authorList>
    </citation>
    <scope>NUCLEOTIDE SEQUENCE [LARGE SCALE GENOMIC DNA]</scope>
    <source>
        <strain evidence="4 5">DSM 14400</strain>
    </source>
</reference>
<evidence type="ECO:0000313" key="5">
    <source>
        <dbReference type="Proteomes" id="UP000179145"/>
    </source>
</evidence>
<dbReference type="AlphaFoldDB" id="A0A1D8UQZ9"/>
<dbReference type="SUPFAM" id="SSF53720">
    <property type="entry name" value="ALDH-like"/>
    <property type="match status" value="1"/>
</dbReference>
<dbReference type="CDD" id="cd07100">
    <property type="entry name" value="ALDH_SSADH1_GabD1"/>
    <property type="match status" value="1"/>
</dbReference>
<dbReference type="InterPro" id="IPR015590">
    <property type="entry name" value="Aldehyde_DH_dom"/>
</dbReference>
<comment type="similarity">
    <text evidence="1">Belongs to the aldehyde dehydrogenase family.</text>
</comment>
<keyword evidence="2" id="KW-0521">NADP</keyword>
<dbReference type="EMBL" id="CP014674">
    <property type="protein sequence ID" value="AOX16082.1"/>
    <property type="molecule type" value="Genomic_DNA"/>
</dbReference>
<dbReference type="PANTHER" id="PTHR43217">
    <property type="entry name" value="SUCCINATE SEMIALDEHYDE DEHYDROGENASE [NAD(P)+] SAD"/>
    <property type="match status" value="1"/>
</dbReference>
<gene>
    <name evidence="4" type="ORF">A0U89_01855</name>
</gene>
<dbReference type="KEGG" id="kba:A0U89_01855"/>
<dbReference type="STRING" id="153496.A0U89_01855"/>
<keyword evidence="3" id="KW-0560">Oxidoreductase</keyword>
<evidence type="ECO:0000256" key="3">
    <source>
        <dbReference type="ARBA" id="ARBA00023002"/>
    </source>
</evidence>
<name>A0A1D8UQZ9_9PROT</name>
<dbReference type="RefSeq" id="WP_070401909.1">
    <property type="nucleotide sequence ID" value="NZ_BJVW01000015.1"/>
</dbReference>